<evidence type="ECO:0000256" key="4">
    <source>
        <dbReference type="ARBA" id="ARBA00016218"/>
    </source>
</evidence>
<comment type="similarity">
    <text evidence="2">Belongs to the HPPK family.</text>
</comment>
<dbReference type="UniPathway" id="UPA00077">
    <property type="reaction ID" value="UER00155"/>
</dbReference>
<dbReference type="GO" id="GO:0005524">
    <property type="term" value="F:ATP binding"/>
    <property type="evidence" value="ECO:0007669"/>
    <property type="project" value="UniProtKB-KW"/>
</dbReference>
<keyword evidence="7 14" id="KW-0418">Kinase</keyword>
<dbReference type="GO" id="GO:0046656">
    <property type="term" value="P:folic acid biosynthetic process"/>
    <property type="evidence" value="ECO:0007669"/>
    <property type="project" value="UniProtKB-KW"/>
</dbReference>
<dbReference type="Proteomes" id="UP000324065">
    <property type="component" value="Unassembled WGS sequence"/>
</dbReference>
<dbReference type="InterPro" id="IPR035907">
    <property type="entry name" value="Hppk_sf"/>
</dbReference>
<evidence type="ECO:0000256" key="10">
    <source>
        <dbReference type="ARBA" id="ARBA00029409"/>
    </source>
</evidence>
<evidence type="ECO:0000256" key="1">
    <source>
        <dbReference type="ARBA" id="ARBA00005051"/>
    </source>
</evidence>
<keyword evidence="9" id="KW-0289">Folate biosynthesis</keyword>
<dbReference type="EMBL" id="VWPJ01000003">
    <property type="protein sequence ID" value="KAA5606707.1"/>
    <property type="molecule type" value="Genomic_DNA"/>
</dbReference>
<keyword evidence="6" id="KW-0547">Nucleotide-binding</keyword>
<accession>A0A5M6IFJ7</accession>
<sequence>MILIALGSNLPGPGGTPRATVEAALAALSRADLSVVACSPWYRSAPVPPSDQPWFVNGVARIAFDGGGPADLMARLHTVEAAFGRRRDGTRNAARTLDLDLLDFDGAISDAGPILPHPRLTDRAFVLLPLADVASDWRHPVDGRPVADLVAALGPIAGIERDETEEDRATPTSR</sequence>
<dbReference type="NCBIfam" id="TIGR01498">
    <property type="entry name" value="folK"/>
    <property type="match status" value="1"/>
</dbReference>
<evidence type="ECO:0000256" key="11">
    <source>
        <dbReference type="ARBA" id="ARBA00029766"/>
    </source>
</evidence>
<evidence type="ECO:0000256" key="7">
    <source>
        <dbReference type="ARBA" id="ARBA00022777"/>
    </source>
</evidence>
<evidence type="ECO:0000313" key="15">
    <source>
        <dbReference type="Proteomes" id="UP000324065"/>
    </source>
</evidence>
<dbReference type="OrthoDB" id="9808041at2"/>
<name>A0A5M6IFJ7_9PROT</name>
<evidence type="ECO:0000256" key="2">
    <source>
        <dbReference type="ARBA" id="ARBA00005810"/>
    </source>
</evidence>
<evidence type="ECO:0000256" key="12">
    <source>
        <dbReference type="ARBA" id="ARBA00033413"/>
    </source>
</evidence>
<evidence type="ECO:0000256" key="8">
    <source>
        <dbReference type="ARBA" id="ARBA00022840"/>
    </source>
</evidence>
<gene>
    <name evidence="14" type="primary">folK</name>
    <name evidence="14" type="ORF">F1188_05075</name>
</gene>
<dbReference type="GO" id="GO:0003848">
    <property type="term" value="F:2-amino-4-hydroxy-6-hydroxymethyldihydropteridine diphosphokinase activity"/>
    <property type="evidence" value="ECO:0007669"/>
    <property type="project" value="UniProtKB-EC"/>
</dbReference>
<evidence type="ECO:0000256" key="6">
    <source>
        <dbReference type="ARBA" id="ARBA00022741"/>
    </source>
</evidence>
<keyword evidence="5 14" id="KW-0808">Transferase</keyword>
<reference evidence="14 15" key="1">
    <citation type="submission" date="2019-09" db="EMBL/GenBank/DDBJ databases">
        <title>Genome sequence of Roseospira marina, one of the more divergent members of the non-sulfur purple photosynthetic bacterial family, the Rhodospirillaceae.</title>
        <authorList>
            <person name="Meyer T."/>
            <person name="Kyndt J."/>
        </authorList>
    </citation>
    <scope>NUCLEOTIDE SEQUENCE [LARGE SCALE GENOMIC DNA]</scope>
    <source>
        <strain evidence="14 15">DSM 15113</strain>
    </source>
</reference>
<dbReference type="PANTHER" id="PTHR43071:SF1">
    <property type="entry name" value="2-AMINO-4-HYDROXY-6-HYDROXYMETHYLDIHYDROPTERIDINE PYROPHOSPHOKINASE"/>
    <property type="match status" value="1"/>
</dbReference>
<keyword evidence="8" id="KW-0067">ATP-binding</keyword>
<dbReference type="CDD" id="cd00483">
    <property type="entry name" value="HPPK"/>
    <property type="match status" value="1"/>
</dbReference>
<dbReference type="SUPFAM" id="SSF55083">
    <property type="entry name" value="6-hydroxymethyl-7,8-dihydropterin pyrophosphokinase, HPPK"/>
    <property type="match status" value="1"/>
</dbReference>
<dbReference type="EC" id="2.7.6.3" evidence="3"/>
<comment type="caution">
    <text evidence="14">The sequence shown here is derived from an EMBL/GenBank/DDBJ whole genome shotgun (WGS) entry which is preliminary data.</text>
</comment>
<dbReference type="AlphaFoldDB" id="A0A5M6IFJ7"/>
<dbReference type="GO" id="GO:0046654">
    <property type="term" value="P:tetrahydrofolate biosynthetic process"/>
    <property type="evidence" value="ECO:0007669"/>
    <property type="project" value="UniProtKB-UniPathway"/>
</dbReference>
<dbReference type="RefSeq" id="WP_150061308.1">
    <property type="nucleotide sequence ID" value="NZ_JACHII010000005.1"/>
</dbReference>
<evidence type="ECO:0000256" key="5">
    <source>
        <dbReference type="ARBA" id="ARBA00022679"/>
    </source>
</evidence>
<proteinExistence type="inferred from homology"/>
<dbReference type="GO" id="GO:0016301">
    <property type="term" value="F:kinase activity"/>
    <property type="evidence" value="ECO:0007669"/>
    <property type="project" value="UniProtKB-KW"/>
</dbReference>
<comment type="function">
    <text evidence="10">Catalyzes the transfer of pyrophosphate from adenosine triphosphate (ATP) to 6-hydroxymethyl-7,8-dihydropterin, an enzymatic step in folate biosynthesis pathway.</text>
</comment>
<dbReference type="PROSITE" id="PS00794">
    <property type="entry name" value="HPPK"/>
    <property type="match status" value="1"/>
</dbReference>
<dbReference type="InterPro" id="IPR000550">
    <property type="entry name" value="Hppk"/>
</dbReference>
<keyword evidence="15" id="KW-1185">Reference proteome</keyword>
<dbReference type="Pfam" id="PF01288">
    <property type="entry name" value="HPPK"/>
    <property type="match status" value="1"/>
</dbReference>
<dbReference type="Gene3D" id="3.30.70.560">
    <property type="entry name" value="7,8-Dihydro-6-hydroxymethylpterin-pyrophosphokinase HPPK"/>
    <property type="match status" value="1"/>
</dbReference>
<evidence type="ECO:0000313" key="14">
    <source>
        <dbReference type="EMBL" id="KAA5606707.1"/>
    </source>
</evidence>
<comment type="pathway">
    <text evidence="1">Cofactor biosynthesis; tetrahydrofolate biosynthesis; 2-amino-4-hydroxy-6-hydroxymethyl-7,8-dihydropteridine diphosphate from 7,8-dihydroneopterin triphosphate: step 4/4.</text>
</comment>
<evidence type="ECO:0000256" key="3">
    <source>
        <dbReference type="ARBA" id="ARBA00013253"/>
    </source>
</evidence>
<organism evidence="14 15">
    <name type="scientific">Roseospira marina</name>
    <dbReference type="NCBI Taxonomy" id="140057"/>
    <lineage>
        <taxon>Bacteria</taxon>
        <taxon>Pseudomonadati</taxon>
        <taxon>Pseudomonadota</taxon>
        <taxon>Alphaproteobacteria</taxon>
        <taxon>Rhodospirillales</taxon>
        <taxon>Rhodospirillaceae</taxon>
        <taxon>Roseospira</taxon>
    </lineage>
</organism>
<evidence type="ECO:0000256" key="9">
    <source>
        <dbReference type="ARBA" id="ARBA00022909"/>
    </source>
</evidence>
<feature type="domain" description="7,8-dihydro-6-hydroxymethylpterin-pyrophosphokinase" evidence="13">
    <location>
        <begin position="91"/>
        <end position="102"/>
    </location>
</feature>
<protein>
    <recommendedName>
        <fullName evidence="4">2-amino-4-hydroxy-6-hydroxymethyldihydropteridine pyrophosphokinase</fullName>
        <ecNumber evidence="3">2.7.6.3</ecNumber>
    </recommendedName>
    <alternativeName>
        <fullName evidence="11">6-hydroxymethyl-7,8-dihydropterin pyrophosphokinase</fullName>
    </alternativeName>
    <alternativeName>
        <fullName evidence="12">7,8-dihydro-6-hydroxymethylpterin-pyrophosphokinase</fullName>
    </alternativeName>
</protein>
<evidence type="ECO:0000259" key="13">
    <source>
        <dbReference type="PROSITE" id="PS00794"/>
    </source>
</evidence>
<dbReference type="PANTHER" id="PTHR43071">
    <property type="entry name" value="2-AMINO-4-HYDROXY-6-HYDROXYMETHYLDIHYDROPTERIDINE PYROPHOSPHOKINASE"/>
    <property type="match status" value="1"/>
</dbReference>